<reference evidence="1" key="1">
    <citation type="submission" date="2021-03" db="EMBL/GenBank/DDBJ databases">
        <authorList>
            <consortium name="DOE Joint Genome Institute"/>
            <person name="Ahrendt S."/>
            <person name="Looney B.P."/>
            <person name="Miyauchi S."/>
            <person name="Morin E."/>
            <person name="Drula E."/>
            <person name="Courty P.E."/>
            <person name="Chicoki N."/>
            <person name="Fauchery L."/>
            <person name="Kohler A."/>
            <person name="Kuo A."/>
            <person name="Labutti K."/>
            <person name="Pangilinan J."/>
            <person name="Lipzen A."/>
            <person name="Riley R."/>
            <person name="Andreopoulos W."/>
            <person name="He G."/>
            <person name="Johnson J."/>
            <person name="Barry K.W."/>
            <person name="Grigoriev I.V."/>
            <person name="Nagy L."/>
            <person name="Hibbett D."/>
            <person name="Henrissat B."/>
            <person name="Matheny P.B."/>
            <person name="Labbe J."/>
            <person name="Martin F."/>
        </authorList>
    </citation>
    <scope>NUCLEOTIDE SEQUENCE</scope>
    <source>
        <strain evidence="1">HHB10654</strain>
    </source>
</reference>
<accession>A0ACB8SS90</accession>
<comment type="caution">
    <text evidence="1">The sequence shown here is derived from an EMBL/GenBank/DDBJ whole genome shotgun (WGS) entry which is preliminary data.</text>
</comment>
<name>A0ACB8SS90_9AGAM</name>
<evidence type="ECO:0000313" key="2">
    <source>
        <dbReference type="Proteomes" id="UP000814140"/>
    </source>
</evidence>
<sequence>MSEKASLTRNSRRPVFSVATLKRDLCSTPSLSGSRRAPPSVPTASEHDNQGGGDNDARISKNRGHTSRTLSRTLQTLKPSHFRQGTAVPQQRLYLHIPASYDHLHTLTQPTPYSLPPDIPQVGTDSDVSMVGLGIDLPILSLASPDSLADHSKFGVSSYRSPRSLMSKPFLLPTSHPASPSPISPLPPPLSKPFASQIPPRDHTATTMRPDIVIDRDDQLLQMKLPAPVTAEDMPANCWMNDDAHSHSMSPL</sequence>
<keyword evidence="2" id="KW-1185">Reference proteome</keyword>
<dbReference type="EMBL" id="MU277228">
    <property type="protein sequence ID" value="KAI0059234.1"/>
    <property type="molecule type" value="Genomic_DNA"/>
</dbReference>
<gene>
    <name evidence="1" type="ORF">BV25DRAFT_1918696</name>
</gene>
<organism evidence="1 2">
    <name type="scientific">Artomyces pyxidatus</name>
    <dbReference type="NCBI Taxonomy" id="48021"/>
    <lineage>
        <taxon>Eukaryota</taxon>
        <taxon>Fungi</taxon>
        <taxon>Dikarya</taxon>
        <taxon>Basidiomycota</taxon>
        <taxon>Agaricomycotina</taxon>
        <taxon>Agaricomycetes</taxon>
        <taxon>Russulales</taxon>
        <taxon>Auriscalpiaceae</taxon>
        <taxon>Artomyces</taxon>
    </lineage>
</organism>
<evidence type="ECO:0000313" key="1">
    <source>
        <dbReference type="EMBL" id="KAI0059234.1"/>
    </source>
</evidence>
<proteinExistence type="predicted"/>
<reference evidence="1" key="2">
    <citation type="journal article" date="2022" name="New Phytol.">
        <title>Evolutionary transition to the ectomycorrhizal habit in the genomes of a hyperdiverse lineage of mushroom-forming fungi.</title>
        <authorList>
            <person name="Looney B."/>
            <person name="Miyauchi S."/>
            <person name="Morin E."/>
            <person name="Drula E."/>
            <person name="Courty P.E."/>
            <person name="Kohler A."/>
            <person name="Kuo A."/>
            <person name="LaButti K."/>
            <person name="Pangilinan J."/>
            <person name="Lipzen A."/>
            <person name="Riley R."/>
            <person name="Andreopoulos W."/>
            <person name="He G."/>
            <person name="Johnson J."/>
            <person name="Nolan M."/>
            <person name="Tritt A."/>
            <person name="Barry K.W."/>
            <person name="Grigoriev I.V."/>
            <person name="Nagy L.G."/>
            <person name="Hibbett D."/>
            <person name="Henrissat B."/>
            <person name="Matheny P.B."/>
            <person name="Labbe J."/>
            <person name="Martin F.M."/>
        </authorList>
    </citation>
    <scope>NUCLEOTIDE SEQUENCE</scope>
    <source>
        <strain evidence="1">HHB10654</strain>
    </source>
</reference>
<dbReference type="Proteomes" id="UP000814140">
    <property type="component" value="Unassembled WGS sequence"/>
</dbReference>
<protein>
    <submittedName>
        <fullName evidence="1">Uncharacterized protein</fullName>
    </submittedName>
</protein>